<keyword evidence="5" id="KW-0408">Iron</keyword>
<dbReference type="SFLD" id="SFLDG01067">
    <property type="entry name" value="SPASM/twitch_domain_containing"/>
    <property type="match status" value="1"/>
</dbReference>
<dbReference type="SFLD" id="SFLDS00029">
    <property type="entry name" value="Radical_SAM"/>
    <property type="match status" value="1"/>
</dbReference>
<keyword evidence="3" id="KW-0949">S-adenosyl-L-methionine</keyword>
<dbReference type="PANTHER" id="PTHR43273">
    <property type="entry name" value="ANAEROBIC SULFATASE-MATURATING ENZYME HOMOLOG ASLB-RELATED"/>
    <property type="match status" value="1"/>
</dbReference>
<dbReference type="GO" id="GO:0016491">
    <property type="term" value="F:oxidoreductase activity"/>
    <property type="evidence" value="ECO:0007669"/>
    <property type="project" value="InterPro"/>
</dbReference>
<evidence type="ECO:0000256" key="3">
    <source>
        <dbReference type="ARBA" id="ARBA00022691"/>
    </source>
</evidence>
<dbReference type="CDD" id="cd01335">
    <property type="entry name" value="Radical_SAM"/>
    <property type="match status" value="1"/>
</dbReference>
<comment type="caution">
    <text evidence="8">The sequence shown here is derived from an EMBL/GenBank/DDBJ whole genome shotgun (WGS) entry which is preliminary data.</text>
</comment>
<evidence type="ECO:0000313" key="9">
    <source>
        <dbReference type="Proteomes" id="UP000252707"/>
    </source>
</evidence>
<evidence type="ECO:0000259" key="7">
    <source>
        <dbReference type="PROSITE" id="PS51918"/>
    </source>
</evidence>
<accession>A0A369BXA8</accession>
<dbReference type="InterPro" id="IPR023885">
    <property type="entry name" value="4Fe4S-binding_SPASM_dom"/>
</dbReference>
<dbReference type="InterPro" id="IPR007197">
    <property type="entry name" value="rSAM"/>
</dbReference>
<dbReference type="GO" id="GO:0046872">
    <property type="term" value="F:metal ion binding"/>
    <property type="evidence" value="ECO:0007669"/>
    <property type="project" value="UniProtKB-KW"/>
</dbReference>
<proteinExistence type="predicted"/>
<evidence type="ECO:0000256" key="2">
    <source>
        <dbReference type="ARBA" id="ARBA00022485"/>
    </source>
</evidence>
<dbReference type="SUPFAM" id="SSF102114">
    <property type="entry name" value="Radical SAM enzymes"/>
    <property type="match status" value="1"/>
</dbReference>
<keyword evidence="6" id="KW-0411">Iron-sulfur</keyword>
<keyword evidence="4" id="KW-0479">Metal-binding</keyword>
<dbReference type="PROSITE" id="PS51257">
    <property type="entry name" value="PROKAR_LIPOPROTEIN"/>
    <property type="match status" value="1"/>
</dbReference>
<dbReference type="Proteomes" id="UP000252707">
    <property type="component" value="Unassembled WGS sequence"/>
</dbReference>
<evidence type="ECO:0000256" key="1">
    <source>
        <dbReference type="ARBA" id="ARBA00001966"/>
    </source>
</evidence>
<dbReference type="PROSITE" id="PS01305">
    <property type="entry name" value="MOAA_NIFB_PQQE"/>
    <property type="match status" value="1"/>
</dbReference>
<gene>
    <name evidence="8" type="ORF">DFQ59_11042</name>
</gene>
<protein>
    <recommendedName>
        <fullName evidence="7">Radical SAM core domain-containing protein</fullName>
    </recommendedName>
</protein>
<evidence type="ECO:0000313" key="8">
    <source>
        <dbReference type="EMBL" id="RCX26332.1"/>
    </source>
</evidence>
<dbReference type="GO" id="GO:0051539">
    <property type="term" value="F:4 iron, 4 sulfur cluster binding"/>
    <property type="evidence" value="ECO:0007669"/>
    <property type="project" value="UniProtKB-KW"/>
</dbReference>
<feature type="domain" description="Radical SAM core" evidence="7">
    <location>
        <begin position="4"/>
        <end position="238"/>
    </location>
</feature>
<keyword evidence="2" id="KW-0004">4Fe-4S</keyword>
<dbReference type="InterPro" id="IPR000385">
    <property type="entry name" value="MoaA_NifB_PqqE_Fe-S-bd_CS"/>
</dbReference>
<organism evidence="8 9">
    <name type="scientific">Thioalbus denitrificans</name>
    <dbReference type="NCBI Taxonomy" id="547122"/>
    <lineage>
        <taxon>Bacteria</taxon>
        <taxon>Pseudomonadati</taxon>
        <taxon>Pseudomonadota</taxon>
        <taxon>Gammaproteobacteria</taxon>
        <taxon>Chromatiales</taxon>
        <taxon>Ectothiorhodospiraceae</taxon>
        <taxon>Thioalbus</taxon>
    </lineage>
</organism>
<keyword evidence="9" id="KW-1185">Reference proteome</keyword>
<sequence length="382" mass="39559">MSGTATRPARLANVTLLVAQACNLRCGYCYADGGSYGAPAQRMAATTLKRALERLLPLAGPRLTLSFFGGEPLLNLPLLEAAVLLGRRLGETAGVEVRFALTTNGTLLEGRALEFVTRHVDFLAVSLDGEAAVTDRARRFRRGRGSVHARVCAGLERLRAAGVPFGLRATVTPESAPRLADSAGHLAGLGPVSLRLVPDFGATPWPEPALAALVAGFDTLHREALARALTGHVPLGGEALYPLLAHRVQGTVRERPCAAGEAVVAVAADGAVYPCDHFVGNAAFRMGCVHDGDFPGPEFARVQARLAANTVAARPACRACEASHLCGGECPAVAAAGGGGIAGADGAFCRFKRETTARLQALLDEVAPVGELPAPLCALVEG</sequence>
<evidence type="ECO:0000256" key="4">
    <source>
        <dbReference type="ARBA" id="ARBA00022723"/>
    </source>
</evidence>
<dbReference type="SFLD" id="SFLDG01386">
    <property type="entry name" value="main_SPASM_domain-containing"/>
    <property type="match status" value="1"/>
</dbReference>
<dbReference type="InterPro" id="IPR023867">
    <property type="entry name" value="Sulphatase_maturase_rSAM"/>
</dbReference>
<dbReference type="InterPro" id="IPR013785">
    <property type="entry name" value="Aldolase_TIM"/>
</dbReference>
<name>A0A369BXA8_9GAMM</name>
<dbReference type="Gene3D" id="3.20.20.70">
    <property type="entry name" value="Aldolase class I"/>
    <property type="match status" value="1"/>
</dbReference>
<dbReference type="PANTHER" id="PTHR43273:SF2">
    <property type="entry name" value="RADICAL SAM CORE DOMAIN-CONTAINING PROTEIN"/>
    <property type="match status" value="1"/>
</dbReference>
<evidence type="ECO:0000256" key="6">
    <source>
        <dbReference type="ARBA" id="ARBA00023014"/>
    </source>
</evidence>
<reference evidence="8 9" key="1">
    <citation type="submission" date="2018-07" db="EMBL/GenBank/DDBJ databases">
        <title>Genomic Encyclopedia of Type Strains, Phase IV (KMG-IV): sequencing the most valuable type-strain genomes for metagenomic binning, comparative biology and taxonomic classification.</title>
        <authorList>
            <person name="Goeker M."/>
        </authorList>
    </citation>
    <scope>NUCLEOTIDE SEQUENCE [LARGE SCALE GENOMIC DNA]</scope>
    <source>
        <strain evidence="8 9">DSM 26407</strain>
    </source>
</reference>
<dbReference type="EMBL" id="QPJY01000010">
    <property type="protein sequence ID" value="RCX26332.1"/>
    <property type="molecule type" value="Genomic_DNA"/>
</dbReference>
<dbReference type="Pfam" id="PF04055">
    <property type="entry name" value="Radical_SAM"/>
    <property type="match status" value="1"/>
</dbReference>
<dbReference type="NCBIfam" id="TIGR04085">
    <property type="entry name" value="rSAM_more_4Fe4S"/>
    <property type="match status" value="1"/>
</dbReference>
<evidence type="ECO:0000256" key="5">
    <source>
        <dbReference type="ARBA" id="ARBA00023004"/>
    </source>
</evidence>
<dbReference type="PROSITE" id="PS51918">
    <property type="entry name" value="RADICAL_SAM"/>
    <property type="match status" value="1"/>
</dbReference>
<dbReference type="AlphaFoldDB" id="A0A369BXA8"/>
<dbReference type="SFLD" id="SFLDG01384">
    <property type="entry name" value="thioether_bond_formation_requi"/>
    <property type="match status" value="1"/>
</dbReference>
<dbReference type="InterPro" id="IPR058240">
    <property type="entry name" value="rSAM_sf"/>
</dbReference>
<dbReference type="RefSeq" id="WP_170142196.1">
    <property type="nucleotide sequence ID" value="NZ_QPJY01000010.1"/>
</dbReference>
<comment type="cofactor">
    <cofactor evidence="1">
        <name>[4Fe-4S] cluster</name>
        <dbReference type="ChEBI" id="CHEBI:49883"/>
    </cofactor>
</comment>